<reference evidence="6 7" key="1">
    <citation type="journal article" date="2016" name="Genome Biol. Evol.">
        <title>Divergent and convergent evolution of fungal pathogenicity.</title>
        <authorList>
            <person name="Shang Y."/>
            <person name="Xiao G."/>
            <person name="Zheng P."/>
            <person name="Cen K."/>
            <person name="Zhan S."/>
            <person name="Wang C."/>
        </authorList>
    </citation>
    <scope>NUCLEOTIDE SEQUENCE [LARGE SCALE GENOMIC DNA]</scope>
    <source>
        <strain evidence="6 7">RCEF 264</strain>
    </source>
</reference>
<dbReference type="PANTHER" id="PTHR43735">
    <property type="entry name" value="APOPTOSIS-INDUCING FACTOR 1"/>
    <property type="match status" value="1"/>
</dbReference>
<dbReference type="PRINTS" id="PR00368">
    <property type="entry name" value="FADPNR"/>
</dbReference>
<keyword evidence="3" id="KW-0274">FAD</keyword>
<sequence>MPKTVVILGGAFGGLHVAHYLLKNNKDVKVILVSKVGKTFDIFWLYLLSHIFQNSHFYWNLGAVRAIVPGAFPDTNQLFQSLSDALARYPKDRAELVIGAAEALDTNAKTVTVAVAGHDGPPRTLTYDHLVLATGSRNPASTAAADGTVPPTPWKADGTYEDIQALLRSVQDKVKAAKHIVVAGGGATGVEAAAELGFAYGGKPVDKGGKTIVLLAAGPALLGGDKVLAEPARHELTKLHVDVRTDRSVTGVRTLPEGGGRIELTVAGEAAPVVTDLYLPAFGLVPNTDYVPAALLDDRKRVVVDAFYRATGVPSHDVWAVGDVVGQPRPGFIITQKQAAGVAKNLDLVLRGKDPAPVKLLPLDLYVVVTGRSRGVGRANSWRLPSLAVWLAKGRTLGTQYLPSYGNGSIA</sequence>
<dbReference type="Proteomes" id="UP000076874">
    <property type="component" value="Unassembled WGS sequence"/>
</dbReference>
<keyword evidence="2" id="KW-0285">Flavoprotein</keyword>
<dbReference type="OrthoDB" id="202203at2759"/>
<dbReference type="STRING" id="1081102.A0A167QYG3"/>
<dbReference type="PRINTS" id="PR00411">
    <property type="entry name" value="PNDRDTASEI"/>
</dbReference>
<proteinExistence type="inferred from homology"/>
<evidence type="ECO:0000256" key="4">
    <source>
        <dbReference type="ARBA" id="ARBA00023002"/>
    </source>
</evidence>
<evidence type="ECO:0000256" key="1">
    <source>
        <dbReference type="ARBA" id="ARBA00006442"/>
    </source>
</evidence>
<feature type="domain" description="FAD/NAD(P)-binding" evidence="5">
    <location>
        <begin position="4"/>
        <end position="329"/>
    </location>
</feature>
<gene>
    <name evidence="6" type="ORF">SPI_06983</name>
</gene>
<keyword evidence="7" id="KW-1185">Reference proteome</keyword>
<evidence type="ECO:0000313" key="7">
    <source>
        <dbReference type="Proteomes" id="UP000076874"/>
    </source>
</evidence>
<evidence type="ECO:0000259" key="5">
    <source>
        <dbReference type="Pfam" id="PF07992"/>
    </source>
</evidence>
<dbReference type="PANTHER" id="PTHR43735:SF3">
    <property type="entry name" value="FERROPTOSIS SUPPRESSOR PROTEIN 1"/>
    <property type="match status" value="1"/>
</dbReference>
<dbReference type="InterPro" id="IPR023753">
    <property type="entry name" value="FAD/NAD-binding_dom"/>
</dbReference>
<evidence type="ECO:0000313" key="6">
    <source>
        <dbReference type="EMBL" id="OAA58098.1"/>
    </source>
</evidence>
<accession>A0A167QYG3</accession>
<dbReference type="Gene3D" id="3.50.50.100">
    <property type="match status" value="1"/>
</dbReference>
<dbReference type="EMBL" id="AZHD01000013">
    <property type="protein sequence ID" value="OAA58098.1"/>
    <property type="molecule type" value="Genomic_DNA"/>
</dbReference>
<keyword evidence="4" id="KW-0560">Oxidoreductase</keyword>
<dbReference type="GO" id="GO:0004174">
    <property type="term" value="F:electron-transferring-flavoprotein dehydrogenase activity"/>
    <property type="evidence" value="ECO:0007669"/>
    <property type="project" value="TreeGrafter"/>
</dbReference>
<dbReference type="GO" id="GO:0050660">
    <property type="term" value="F:flavin adenine dinucleotide binding"/>
    <property type="evidence" value="ECO:0007669"/>
    <property type="project" value="TreeGrafter"/>
</dbReference>
<dbReference type="SUPFAM" id="SSF51905">
    <property type="entry name" value="FAD/NAD(P)-binding domain"/>
    <property type="match status" value="2"/>
</dbReference>
<protein>
    <submittedName>
        <fullName evidence="6">Pyridine nucleotide-disulfide oxidoreductase, FAD/NAD(P)-binding domain protein</fullName>
    </submittedName>
</protein>
<dbReference type="GO" id="GO:0005737">
    <property type="term" value="C:cytoplasm"/>
    <property type="evidence" value="ECO:0007669"/>
    <property type="project" value="TreeGrafter"/>
</dbReference>
<name>A0A167QYG3_9HYPO</name>
<dbReference type="Pfam" id="PF07992">
    <property type="entry name" value="Pyr_redox_2"/>
    <property type="match status" value="1"/>
</dbReference>
<dbReference type="AlphaFoldDB" id="A0A167QYG3"/>
<evidence type="ECO:0000256" key="3">
    <source>
        <dbReference type="ARBA" id="ARBA00022827"/>
    </source>
</evidence>
<dbReference type="InterPro" id="IPR036188">
    <property type="entry name" value="FAD/NAD-bd_sf"/>
</dbReference>
<comment type="similarity">
    <text evidence="1">Belongs to the FAD-dependent oxidoreductase family.</text>
</comment>
<comment type="caution">
    <text evidence="6">The sequence shown here is derived from an EMBL/GenBank/DDBJ whole genome shotgun (WGS) entry which is preliminary data.</text>
</comment>
<evidence type="ECO:0000256" key="2">
    <source>
        <dbReference type="ARBA" id="ARBA00022630"/>
    </source>
</evidence>
<organism evidence="6 7">
    <name type="scientific">Niveomyces insectorum RCEF 264</name>
    <dbReference type="NCBI Taxonomy" id="1081102"/>
    <lineage>
        <taxon>Eukaryota</taxon>
        <taxon>Fungi</taxon>
        <taxon>Dikarya</taxon>
        <taxon>Ascomycota</taxon>
        <taxon>Pezizomycotina</taxon>
        <taxon>Sordariomycetes</taxon>
        <taxon>Hypocreomycetidae</taxon>
        <taxon>Hypocreales</taxon>
        <taxon>Cordycipitaceae</taxon>
        <taxon>Niveomyces</taxon>
    </lineage>
</organism>